<gene>
    <name evidence="1" type="ORF">Scinn_30340</name>
</gene>
<reference evidence="2" key="1">
    <citation type="submission" date="2020-09" db="EMBL/GenBank/DDBJ databases">
        <title>Whole genome shotgun sequence of Streptomyces cinnamonensis NBRC 15873.</title>
        <authorList>
            <person name="Komaki H."/>
            <person name="Tamura T."/>
        </authorList>
    </citation>
    <scope>NUCLEOTIDE SEQUENCE [LARGE SCALE GENOMIC DNA]</scope>
    <source>
        <strain evidence="2">NBRC 15873</strain>
    </source>
</reference>
<sequence>MVVAAVGELQTPETEAVLTGIQGGQQTGLLGHQDIALQACLKARSDVPQCPFDRLFGLVAQVVEAPIEIGDELLFFPEFLG</sequence>
<name>A0ABQ3NLC0_STRVG</name>
<evidence type="ECO:0000313" key="2">
    <source>
        <dbReference type="Proteomes" id="UP000660554"/>
    </source>
</evidence>
<protein>
    <submittedName>
        <fullName evidence="1">Uncharacterized protein</fullName>
    </submittedName>
</protein>
<comment type="caution">
    <text evidence="1">The sequence shown here is derived from an EMBL/GenBank/DDBJ whole genome shotgun (WGS) entry which is preliminary data.</text>
</comment>
<accession>A0ABQ3NLC0</accession>
<evidence type="ECO:0000313" key="1">
    <source>
        <dbReference type="EMBL" id="GHI13571.1"/>
    </source>
</evidence>
<keyword evidence="2" id="KW-1185">Reference proteome</keyword>
<proteinExistence type="predicted"/>
<organism evidence="1 2">
    <name type="scientific">Streptomyces virginiae</name>
    <name type="common">Streptomyces cinnamonensis</name>
    <dbReference type="NCBI Taxonomy" id="1961"/>
    <lineage>
        <taxon>Bacteria</taxon>
        <taxon>Bacillati</taxon>
        <taxon>Actinomycetota</taxon>
        <taxon>Actinomycetes</taxon>
        <taxon>Kitasatosporales</taxon>
        <taxon>Streptomycetaceae</taxon>
        <taxon>Streptomyces</taxon>
    </lineage>
</organism>
<dbReference type="Proteomes" id="UP000660554">
    <property type="component" value="Unassembled WGS sequence"/>
</dbReference>
<dbReference type="EMBL" id="BNDV01000008">
    <property type="protein sequence ID" value="GHI13571.1"/>
    <property type="molecule type" value="Genomic_DNA"/>
</dbReference>